<name>A0ABR2BZ32_9ROSI</name>
<gene>
    <name evidence="1" type="ORF">V6N12_032059</name>
</gene>
<dbReference type="EMBL" id="JBBPBM010000074">
    <property type="protein sequence ID" value="KAK8512338.1"/>
    <property type="molecule type" value="Genomic_DNA"/>
</dbReference>
<dbReference type="InterPro" id="IPR052402">
    <property type="entry name" value="ADCK_kinase"/>
</dbReference>
<reference evidence="1 2" key="1">
    <citation type="journal article" date="2024" name="G3 (Bethesda)">
        <title>Genome assembly of Hibiscus sabdariffa L. provides insights into metabolisms of medicinal natural products.</title>
        <authorList>
            <person name="Kim T."/>
        </authorList>
    </citation>
    <scope>NUCLEOTIDE SEQUENCE [LARGE SCALE GENOMIC DNA]</scope>
    <source>
        <strain evidence="1">TK-2024</strain>
        <tissue evidence="1">Old leaves</tissue>
    </source>
</reference>
<comment type="caution">
    <text evidence="1">The sequence shown here is derived from an EMBL/GenBank/DDBJ whole genome shotgun (WGS) entry which is preliminary data.</text>
</comment>
<evidence type="ECO:0000313" key="2">
    <source>
        <dbReference type="Proteomes" id="UP001472677"/>
    </source>
</evidence>
<dbReference type="Proteomes" id="UP001472677">
    <property type="component" value="Unassembled WGS sequence"/>
</dbReference>
<dbReference type="PANTHER" id="PTHR45890:SF1">
    <property type="entry name" value="AARF DOMAIN CONTAINING KINASE 2"/>
    <property type="match status" value="1"/>
</dbReference>
<accession>A0ABR2BZ32</accession>
<dbReference type="PANTHER" id="PTHR45890">
    <property type="entry name" value="AARF DOMAIN CONTAINING KINASE 2 (PREDICTED)"/>
    <property type="match status" value="1"/>
</dbReference>
<proteinExistence type="predicted"/>
<evidence type="ECO:0000313" key="1">
    <source>
        <dbReference type="EMBL" id="KAK8512338.1"/>
    </source>
</evidence>
<sequence>MIGEYDGTNNMEGLMKAQALKDNNIVGTATSFSSTAKPKFGVGEAIRRDFIVETFEQEVSVAYYVDDLEGHDQIKVVLAHIKTRELLKILLVDNFVHAYMHPENTLVRVSLSKTSRIWLFKSNLSKSHVIFLDVGITVKLSNGEQLNLLKFFKVVACRNKRTTECMHKLSQQQNCQNVNAFIEEVEAFPSWGTPKNNIVHHVNCML</sequence>
<protein>
    <submittedName>
        <fullName evidence="1">Uncharacterized protein</fullName>
    </submittedName>
</protein>
<keyword evidence="2" id="KW-1185">Reference proteome</keyword>
<organism evidence="1 2">
    <name type="scientific">Hibiscus sabdariffa</name>
    <name type="common">roselle</name>
    <dbReference type="NCBI Taxonomy" id="183260"/>
    <lineage>
        <taxon>Eukaryota</taxon>
        <taxon>Viridiplantae</taxon>
        <taxon>Streptophyta</taxon>
        <taxon>Embryophyta</taxon>
        <taxon>Tracheophyta</taxon>
        <taxon>Spermatophyta</taxon>
        <taxon>Magnoliopsida</taxon>
        <taxon>eudicotyledons</taxon>
        <taxon>Gunneridae</taxon>
        <taxon>Pentapetalae</taxon>
        <taxon>rosids</taxon>
        <taxon>malvids</taxon>
        <taxon>Malvales</taxon>
        <taxon>Malvaceae</taxon>
        <taxon>Malvoideae</taxon>
        <taxon>Hibiscus</taxon>
    </lineage>
</organism>